<protein>
    <submittedName>
        <fullName evidence="1">Uncharacterized protein</fullName>
    </submittedName>
</protein>
<dbReference type="AlphaFoldDB" id="A0A1F4XN18"/>
<gene>
    <name evidence="1" type="ORF">A2788_02140</name>
</gene>
<dbReference type="SUPFAM" id="SSF48452">
    <property type="entry name" value="TPR-like"/>
    <property type="match status" value="2"/>
</dbReference>
<name>A0A1F4XN18_9BACT</name>
<dbReference type="InterPro" id="IPR011990">
    <property type="entry name" value="TPR-like_helical_dom_sf"/>
</dbReference>
<reference evidence="1 2" key="1">
    <citation type="journal article" date="2016" name="Nat. Commun.">
        <title>Thousands of microbial genomes shed light on interconnected biogeochemical processes in an aquifer system.</title>
        <authorList>
            <person name="Anantharaman K."/>
            <person name="Brown C.T."/>
            <person name="Hug L.A."/>
            <person name="Sharon I."/>
            <person name="Castelle C.J."/>
            <person name="Probst A.J."/>
            <person name="Thomas B.C."/>
            <person name="Singh A."/>
            <person name="Wilkins M.J."/>
            <person name="Karaoz U."/>
            <person name="Brodie E.L."/>
            <person name="Williams K.H."/>
            <person name="Hubbard S.S."/>
            <person name="Banfield J.F."/>
        </authorList>
    </citation>
    <scope>NUCLEOTIDE SEQUENCE [LARGE SCALE GENOMIC DNA]</scope>
</reference>
<dbReference type="EMBL" id="MEWS01000002">
    <property type="protein sequence ID" value="OGC83030.1"/>
    <property type="molecule type" value="Genomic_DNA"/>
</dbReference>
<dbReference type="SMART" id="SM00028">
    <property type="entry name" value="TPR"/>
    <property type="match status" value="5"/>
</dbReference>
<dbReference type="Proteomes" id="UP000177521">
    <property type="component" value="Unassembled WGS sequence"/>
</dbReference>
<accession>A0A1F4XN18</accession>
<evidence type="ECO:0000313" key="2">
    <source>
        <dbReference type="Proteomes" id="UP000177521"/>
    </source>
</evidence>
<organism evidence="1 2">
    <name type="scientific">Candidatus Abawacabacteria bacterium RIFCSPHIGHO2_01_FULL_46_8</name>
    <dbReference type="NCBI Taxonomy" id="1817815"/>
    <lineage>
        <taxon>Bacteria</taxon>
        <taxon>Candidatus Abawacaibacteriota</taxon>
    </lineage>
</organism>
<dbReference type="Gene3D" id="1.25.40.10">
    <property type="entry name" value="Tetratricopeptide repeat domain"/>
    <property type="match status" value="2"/>
</dbReference>
<proteinExistence type="predicted"/>
<dbReference type="InterPro" id="IPR019734">
    <property type="entry name" value="TPR_rpt"/>
</dbReference>
<comment type="caution">
    <text evidence="1">The sequence shown here is derived from an EMBL/GenBank/DDBJ whole genome shotgun (WGS) entry which is preliminary data.</text>
</comment>
<sequence>MNIYDLACQLNNGSMPKILTGLHGINDQTLINALAPKEAVLAWPEINRHLNKEELLTTANALKKAESIAKFPLLAARERFQQGLNELAKGERISALALWQEAIKLNQNIAGEIFTCLDEWLAREDPVLARELLLYLPLEHQPEFWFLRAQLAFRFEDYEEVVKASQHYLRLNGERQAEIKRKLALALWRLGKKRRAKGVLADLLAADPDDKNNLLIAVEFDGRVDSSVFQHLQKLYPHEPVSLRLVSNHLLRTERWSETVLLLEHQLKFNARDRFLQINLAKGYESEGKEEESFKHWLAAYRLQPRQQFLQEKVRTALAADVFLARQHAGLAADLGLDLPEVSVSERVLASNQAQRDLLVKTSFLCVKAKCQAADWSWVYQACSLLEQENLLARTTKADYAISLLHVCRGALPMGLNGLSKDAAQRVLAVQPKSVYARHYLGAALAAEGRHKQAVKFCLEAWRLLPKSETMLQNLVQELALVGDAENAARFQAKLDRFSKDNQAVPGEDLPAITGPDFLASQQELAALIAQLDNATGDLSKVFAPLLTSSPADF</sequence>
<evidence type="ECO:0000313" key="1">
    <source>
        <dbReference type="EMBL" id="OGC83030.1"/>
    </source>
</evidence>